<dbReference type="AlphaFoldDB" id="A0A9X0YZX0"/>
<feature type="transmembrane region" description="Helical" evidence="1">
    <location>
        <begin position="41"/>
        <end position="59"/>
    </location>
</feature>
<keyword evidence="3" id="KW-1185">Reference proteome</keyword>
<protein>
    <submittedName>
        <fullName evidence="2">Uncharacterized protein</fullName>
    </submittedName>
</protein>
<dbReference type="RefSeq" id="WP_149473549.1">
    <property type="nucleotide sequence ID" value="NZ_JAGGMB010000016.1"/>
</dbReference>
<keyword evidence="1" id="KW-0472">Membrane</keyword>
<dbReference type="Proteomes" id="UP001138793">
    <property type="component" value="Unassembled WGS sequence"/>
</dbReference>
<evidence type="ECO:0000313" key="3">
    <source>
        <dbReference type="Proteomes" id="UP001138793"/>
    </source>
</evidence>
<evidence type="ECO:0000313" key="2">
    <source>
        <dbReference type="EMBL" id="MBP2079409.1"/>
    </source>
</evidence>
<organism evidence="2 3">
    <name type="scientific">Oceanobacillus polygoni</name>
    <dbReference type="NCBI Taxonomy" id="1235259"/>
    <lineage>
        <taxon>Bacteria</taxon>
        <taxon>Bacillati</taxon>
        <taxon>Bacillota</taxon>
        <taxon>Bacilli</taxon>
        <taxon>Bacillales</taxon>
        <taxon>Bacillaceae</taxon>
        <taxon>Oceanobacillus</taxon>
    </lineage>
</organism>
<reference evidence="2" key="1">
    <citation type="submission" date="2021-03" db="EMBL/GenBank/DDBJ databases">
        <title>Genomic Encyclopedia of Type Strains, Phase IV (KMG-IV): sequencing the most valuable type-strain genomes for metagenomic binning, comparative biology and taxonomic classification.</title>
        <authorList>
            <person name="Goeker M."/>
        </authorList>
    </citation>
    <scope>NUCLEOTIDE SEQUENCE</scope>
    <source>
        <strain evidence="2">DSM 107338</strain>
    </source>
</reference>
<feature type="transmembrane region" description="Helical" evidence="1">
    <location>
        <begin position="12"/>
        <end position="29"/>
    </location>
</feature>
<name>A0A9X0YZX0_9BACI</name>
<keyword evidence="1" id="KW-0812">Transmembrane</keyword>
<sequence>MSKDNDTPKVYIFKYFKIFIFMLAGHCTVRFLFQQQPSYEIIFEVIGASLLTAFFWWLYDWTTSKGKD</sequence>
<accession>A0A9X0YZX0</accession>
<gene>
    <name evidence="2" type="ORF">J2Z64_003707</name>
</gene>
<comment type="caution">
    <text evidence="2">The sequence shown here is derived from an EMBL/GenBank/DDBJ whole genome shotgun (WGS) entry which is preliminary data.</text>
</comment>
<proteinExistence type="predicted"/>
<dbReference type="EMBL" id="JAGGMB010000016">
    <property type="protein sequence ID" value="MBP2079409.1"/>
    <property type="molecule type" value="Genomic_DNA"/>
</dbReference>
<evidence type="ECO:0000256" key="1">
    <source>
        <dbReference type="SAM" id="Phobius"/>
    </source>
</evidence>
<keyword evidence="1" id="KW-1133">Transmembrane helix</keyword>